<dbReference type="SUPFAM" id="SSF52821">
    <property type="entry name" value="Rhodanese/Cell cycle control phosphatase"/>
    <property type="match status" value="1"/>
</dbReference>
<reference evidence="3 4" key="1">
    <citation type="submission" date="2019-07" db="EMBL/GenBank/DDBJ databases">
        <title>Whole genome shotgun sequence of Agrococcus baldri NBRC 103055.</title>
        <authorList>
            <person name="Hosoyama A."/>
            <person name="Uohara A."/>
            <person name="Ohji S."/>
            <person name="Ichikawa N."/>
        </authorList>
    </citation>
    <scope>NUCLEOTIDE SEQUENCE [LARGE SCALE GENOMIC DNA]</scope>
    <source>
        <strain evidence="3 4">NBRC 103055</strain>
    </source>
</reference>
<dbReference type="InterPro" id="IPR001763">
    <property type="entry name" value="Rhodanese-like_dom"/>
</dbReference>
<gene>
    <name evidence="3" type="ORF">ABA31_06970</name>
</gene>
<evidence type="ECO:0000259" key="2">
    <source>
        <dbReference type="PROSITE" id="PS50206"/>
    </source>
</evidence>
<dbReference type="PROSITE" id="PS50206">
    <property type="entry name" value="RHODANESE_3"/>
    <property type="match status" value="1"/>
</dbReference>
<name>A0AA87RF06_9MICO</name>
<dbReference type="InterPro" id="IPR052367">
    <property type="entry name" value="Thiosulfate_ST/Rhodanese-like"/>
</dbReference>
<dbReference type="Pfam" id="PF00581">
    <property type="entry name" value="Rhodanese"/>
    <property type="match status" value="1"/>
</dbReference>
<dbReference type="RefSeq" id="WP_146792732.1">
    <property type="nucleotide sequence ID" value="NZ_BJUU01000003.1"/>
</dbReference>
<dbReference type="PANTHER" id="PTHR45431">
    <property type="entry name" value="RHODANESE-LIKE DOMAIN-CONTAINING PROTEIN 15, CHLOROPLASTIC"/>
    <property type="match status" value="1"/>
</dbReference>
<dbReference type="AlphaFoldDB" id="A0AA87RF06"/>
<accession>A0AA87RF06</accession>
<proteinExistence type="predicted"/>
<keyword evidence="4" id="KW-1185">Reference proteome</keyword>
<organism evidence="3 4">
    <name type="scientific">Agrococcus baldri</name>
    <dbReference type="NCBI Taxonomy" id="153730"/>
    <lineage>
        <taxon>Bacteria</taxon>
        <taxon>Bacillati</taxon>
        <taxon>Actinomycetota</taxon>
        <taxon>Actinomycetes</taxon>
        <taxon>Micrococcales</taxon>
        <taxon>Microbacteriaceae</taxon>
        <taxon>Agrococcus</taxon>
    </lineage>
</organism>
<evidence type="ECO:0000313" key="3">
    <source>
        <dbReference type="EMBL" id="GEK79346.1"/>
    </source>
</evidence>
<dbReference type="PANTHER" id="PTHR45431:SF3">
    <property type="entry name" value="RHODANESE-LIKE DOMAIN-CONTAINING PROTEIN 15, CHLOROPLASTIC"/>
    <property type="match status" value="1"/>
</dbReference>
<dbReference type="Proteomes" id="UP000321749">
    <property type="component" value="Unassembled WGS sequence"/>
</dbReference>
<evidence type="ECO:0000256" key="1">
    <source>
        <dbReference type="SAM" id="SignalP"/>
    </source>
</evidence>
<keyword evidence="1" id="KW-0732">Signal</keyword>
<sequence>MTSTTSLAGFAGIALAAAITGCAPTGATSIALPDDAVVIDVRTASEFASGHLESATLLDVSNGDLAAALPSLDRDVAYFVHCRSGSRSAQAVALMREAGFTDVTDLGALESASAATGLSIER</sequence>
<feature type="chain" id="PRO_5041659600" description="Rhodanese domain-containing protein" evidence="1">
    <location>
        <begin position="17"/>
        <end position="122"/>
    </location>
</feature>
<comment type="caution">
    <text evidence="3">The sequence shown here is derived from an EMBL/GenBank/DDBJ whole genome shotgun (WGS) entry which is preliminary data.</text>
</comment>
<dbReference type="CDD" id="cd00158">
    <property type="entry name" value="RHOD"/>
    <property type="match status" value="1"/>
</dbReference>
<protein>
    <recommendedName>
        <fullName evidence="2">Rhodanese domain-containing protein</fullName>
    </recommendedName>
</protein>
<dbReference type="InterPro" id="IPR036873">
    <property type="entry name" value="Rhodanese-like_dom_sf"/>
</dbReference>
<dbReference type="SMART" id="SM00450">
    <property type="entry name" value="RHOD"/>
    <property type="match status" value="1"/>
</dbReference>
<dbReference type="Gene3D" id="3.40.250.10">
    <property type="entry name" value="Rhodanese-like domain"/>
    <property type="match status" value="1"/>
</dbReference>
<feature type="domain" description="Rhodanese" evidence="2">
    <location>
        <begin position="32"/>
        <end position="113"/>
    </location>
</feature>
<dbReference type="EMBL" id="BJUU01000003">
    <property type="protein sequence ID" value="GEK79346.1"/>
    <property type="molecule type" value="Genomic_DNA"/>
</dbReference>
<feature type="signal peptide" evidence="1">
    <location>
        <begin position="1"/>
        <end position="16"/>
    </location>
</feature>
<evidence type="ECO:0000313" key="4">
    <source>
        <dbReference type="Proteomes" id="UP000321749"/>
    </source>
</evidence>